<sequence length="637" mass="72345">MIKLPTFIRQYMNSLPIRASGAVAIIAFLMIISAMIGGFLAWTAERDAQAVNTAGSMHMATYRINFMLANDYQYIAKLDKSLAYDVALLPSEQLIHDMQQKLAKLQDYENSYNNSNPKILAQLAIIDNIWQTQLLNELKNNDKANFYKNSVAYINHVDKLVSLIQERNENRQNLQQFFQIVMSIVSIVVMMVGLYELHHNVLLPIRQIGRATKQLKTGKPAKVALTAYDELNELGRVFNEMSQTIYHHQEHLQSEVARKTYHLSRSNQALALLFEFAKQINTQTISFAKLQQLIDEVSGLLPNVDLTLCLNSQMTEQKDSFALHNKKQGSFCQPDDCNRCEIRQEDRLSAYLITHQNIEFGELLAQVRTDEMVHSTMSYRLTNPNQIPVLTLNDNVDSTMLFSHDELLKTLASLIGMALAEQKLRQQEHQIVLLEERNIIGRELHDSLAQSLTYLKFELSGLTKLLGNQYTSPMVNEKINHLKDGLNGAYVQLRELLQTFRLSIDTDFEAALQNACEEFGLKGGFGVKLDNRIMAMNLSANEQIDVIQIVREALSNAHKHAKAFKVLVSLSQDSDGNVVLEISDDGIGIDFNFNPQHHHGLKIMNERGKNLGGSVEIRRLQQGTQVRLSFMPRLFVV</sequence>
<dbReference type="EMBL" id="ANIN01000001">
    <property type="protein sequence ID" value="ELA09450.1"/>
    <property type="molecule type" value="Genomic_DNA"/>
</dbReference>
<reference evidence="17 18" key="1">
    <citation type="journal article" date="2013" name="Genome Announc.">
        <title>Genome Sequence of Moraxella macacae 0408225, a Novel Bacterial Species Isolated from a Cynomolgus Macaque with Epistaxis.</title>
        <authorList>
            <person name="Ladner J.T."/>
            <person name="Whitehouse C.A."/>
            <person name="Koroleva G.I."/>
            <person name="Palacios G.F."/>
        </authorList>
    </citation>
    <scope>NUCLEOTIDE SEQUENCE [LARGE SCALE GENOMIC DNA]</scope>
    <source>
        <strain evidence="17 18">0408225</strain>
    </source>
</reference>
<evidence type="ECO:0000256" key="7">
    <source>
        <dbReference type="ARBA" id="ARBA00022692"/>
    </source>
</evidence>
<dbReference type="PROSITE" id="PS50885">
    <property type="entry name" value="HAMP"/>
    <property type="match status" value="1"/>
</dbReference>
<keyword evidence="8 14" id="KW-0547">Nucleotide-binding</keyword>
<keyword evidence="10 14" id="KW-0067">ATP-binding</keyword>
<evidence type="ECO:0000256" key="11">
    <source>
        <dbReference type="ARBA" id="ARBA00022989"/>
    </source>
</evidence>
<comment type="caution">
    <text evidence="17">The sequence shown here is derived from an EMBL/GenBank/DDBJ whole genome shotgun (WGS) entry which is preliminary data.</text>
</comment>
<keyword evidence="12 14" id="KW-0902">Two-component regulatory system</keyword>
<dbReference type="CDD" id="cd16917">
    <property type="entry name" value="HATPase_UhpB-NarQ-NarX-like"/>
    <property type="match status" value="1"/>
</dbReference>
<dbReference type="InterPro" id="IPR003660">
    <property type="entry name" value="HAMP_dom"/>
</dbReference>
<protein>
    <recommendedName>
        <fullName evidence="14">Sensor protein</fullName>
        <ecNumber evidence="14">2.7.13.3</ecNumber>
    </recommendedName>
</protein>
<accession>L2F958</accession>
<dbReference type="GO" id="GO:0000155">
    <property type="term" value="F:phosphorelay sensor kinase activity"/>
    <property type="evidence" value="ECO:0007669"/>
    <property type="project" value="UniProtKB-UniRule"/>
</dbReference>
<dbReference type="SUPFAM" id="SSF55874">
    <property type="entry name" value="ATPase domain of HSP90 chaperone/DNA topoisomerase II/histidine kinase"/>
    <property type="match status" value="1"/>
</dbReference>
<evidence type="ECO:0000256" key="4">
    <source>
        <dbReference type="ARBA" id="ARBA00022519"/>
    </source>
</evidence>
<dbReference type="InterPro" id="IPR003594">
    <property type="entry name" value="HATPase_dom"/>
</dbReference>
<dbReference type="PIRSF" id="PIRSF003167">
    <property type="entry name" value="STHK_NarX/NarQ"/>
    <property type="match status" value="1"/>
</dbReference>
<keyword evidence="4 14" id="KW-0997">Cell inner membrane</keyword>
<dbReference type="GO" id="GO:0005524">
    <property type="term" value="F:ATP binding"/>
    <property type="evidence" value="ECO:0007669"/>
    <property type="project" value="UniProtKB-UniRule"/>
</dbReference>
<dbReference type="GO" id="GO:0046983">
    <property type="term" value="F:protein dimerization activity"/>
    <property type="evidence" value="ECO:0007669"/>
    <property type="project" value="UniProtKB-UniRule"/>
</dbReference>
<evidence type="ECO:0000313" key="18">
    <source>
        <dbReference type="Proteomes" id="UP000023795"/>
    </source>
</evidence>
<evidence type="ECO:0000256" key="10">
    <source>
        <dbReference type="ARBA" id="ARBA00022840"/>
    </source>
</evidence>
<keyword evidence="9 14" id="KW-0418">Kinase</keyword>
<dbReference type="PANTHER" id="PTHR24421">
    <property type="entry name" value="NITRATE/NITRITE SENSOR PROTEIN NARX-RELATED"/>
    <property type="match status" value="1"/>
</dbReference>
<comment type="catalytic activity">
    <reaction evidence="1 14">
        <text>ATP + protein L-histidine = ADP + protein N-phospho-L-histidine.</text>
        <dbReference type="EC" id="2.7.13.3"/>
    </reaction>
</comment>
<dbReference type="eggNOG" id="COG3850">
    <property type="taxonomic scope" value="Bacteria"/>
</dbReference>
<keyword evidence="13 14" id="KW-0472">Membrane</keyword>
<dbReference type="InterPro" id="IPR029095">
    <property type="entry name" value="NarX-like_N"/>
</dbReference>
<dbReference type="Gene3D" id="6.10.340.10">
    <property type="match status" value="1"/>
</dbReference>
<comment type="subcellular location">
    <subcellularLocation>
        <location evidence="2">Cell inner membrane</location>
        <topology evidence="2">Multi-pass membrane protein</topology>
    </subcellularLocation>
</comment>
<dbReference type="Gene3D" id="1.20.120.960">
    <property type="entry name" value="Histidine kinase NarX, sensor domain"/>
    <property type="match status" value="1"/>
</dbReference>
<evidence type="ECO:0000313" key="17">
    <source>
        <dbReference type="EMBL" id="ELA09450.1"/>
    </source>
</evidence>
<dbReference type="EC" id="2.7.13.3" evidence="14"/>
<dbReference type="Gene3D" id="1.20.5.1930">
    <property type="match status" value="1"/>
</dbReference>
<dbReference type="InterPro" id="IPR016380">
    <property type="entry name" value="Sig_transdc_His_kin_NarX/NarQ"/>
</dbReference>
<dbReference type="Pfam" id="PF02518">
    <property type="entry name" value="HATPase_c"/>
    <property type="match status" value="1"/>
</dbReference>
<keyword evidence="18" id="KW-1185">Reference proteome</keyword>
<dbReference type="CDD" id="cd06225">
    <property type="entry name" value="HAMP"/>
    <property type="match status" value="1"/>
</dbReference>
<dbReference type="Pfam" id="PF07730">
    <property type="entry name" value="HisKA_3"/>
    <property type="match status" value="1"/>
</dbReference>
<evidence type="ECO:0000256" key="5">
    <source>
        <dbReference type="ARBA" id="ARBA00022553"/>
    </source>
</evidence>
<proteinExistence type="predicted"/>
<dbReference type="InterPro" id="IPR011712">
    <property type="entry name" value="Sig_transdc_His_kin_sub3_dim/P"/>
</dbReference>
<evidence type="ECO:0000256" key="12">
    <source>
        <dbReference type="ARBA" id="ARBA00023012"/>
    </source>
</evidence>
<dbReference type="InterPro" id="IPR050482">
    <property type="entry name" value="Sensor_HK_TwoCompSys"/>
</dbReference>
<evidence type="ECO:0000256" key="6">
    <source>
        <dbReference type="ARBA" id="ARBA00022679"/>
    </source>
</evidence>
<dbReference type="Pfam" id="PF13675">
    <property type="entry name" value="PilJ"/>
    <property type="match status" value="1"/>
</dbReference>
<evidence type="ECO:0000256" key="15">
    <source>
        <dbReference type="SAM" id="Phobius"/>
    </source>
</evidence>
<keyword evidence="3 14" id="KW-1003">Cell membrane</keyword>
<evidence type="ECO:0000256" key="14">
    <source>
        <dbReference type="PIRNR" id="PIRNR003167"/>
    </source>
</evidence>
<evidence type="ECO:0000256" key="13">
    <source>
        <dbReference type="ARBA" id="ARBA00023136"/>
    </source>
</evidence>
<keyword evidence="5" id="KW-0597">Phosphoprotein</keyword>
<dbReference type="PATRIC" id="fig|1230338.3.peg.773"/>
<evidence type="ECO:0000256" key="2">
    <source>
        <dbReference type="ARBA" id="ARBA00004429"/>
    </source>
</evidence>
<dbReference type="Proteomes" id="UP000023795">
    <property type="component" value="Unassembled WGS sequence"/>
</dbReference>
<dbReference type="GO" id="GO:0005886">
    <property type="term" value="C:plasma membrane"/>
    <property type="evidence" value="ECO:0007669"/>
    <property type="project" value="UniProtKB-SubCell"/>
</dbReference>
<dbReference type="InterPro" id="IPR042295">
    <property type="entry name" value="NarX-like_N_sf"/>
</dbReference>
<dbReference type="SMART" id="SM00387">
    <property type="entry name" value="HATPase_c"/>
    <property type="match status" value="1"/>
</dbReference>
<evidence type="ECO:0000256" key="9">
    <source>
        <dbReference type="ARBA" id="ARBA00022777"/>
    </source>
</evidence>
<dbReference type="PANTHER" id="PTHR24421:SF10">
    <property type="entry name" value="NITRATE_NITRITE SENSOR PROTEIN NARQ"/>
    <property type="match status" value="1"/>
</dbReference>
<organism evidence="17 18">
    <name type="scientific">Moraxella macacae 0408225</name>
    <dbReference type="NCBI Taxonomy" id="1230338"/>
    <lineage>
        <taxon>Bacteria</taxon>
        <taxon>Pseudomonadati</taxon>
        <taxon>Pseudomonadota</taxon>
        <taxon>Gammaproteobacteria</taxon>
        <taxon>Moraxellales</taxon>
        <taxon>Moraxellaceae</taxon>
        <taxon>Moraxella</taxon>
    </lineage>
</organism>
<evidence type="ECO:0000259" key="16">
    <source>
        <dbReference type="PROSITE" id="PS50885"/>
    </source>
</evidence>
<evidence type="ECO:0000256" key="1">
    <source>
        <dbReference type="ARBA" id="ARBA00000085"/>
    </source>
</evidence>
<feature type="domain" description="HAMP" evidence="16">
    <location>
        <begin position="199"/>
        <end position="250"/>
    </location>
</feature>
<dbReference type="STRING" id="1230338.MOMA_03570"/>
<gene>
    <name evidence="17" type="ORF">MOMA_03570</name>
</gene>
<name>L2F958_9GAMM</name>
<feature type="transmembrane region" description="Helical" evidence="15">
    <location>
        <begin position="177"/>
        <end position="197"/>
    </location>
</feature>
<keyword evidence="6 14" id="KW-0808">Transferase</keyword>
<dbReference type="Gene3D" id="3.30.565.10">
    <property type="entry name" value="Histidine kinase-like ATPase, C-terminal domain"/>
    <property type="match status" value="1"/>
</dbReference>
<dbReference type="AlphaFoldDB" id="L2F958"/>
<keyword evidence="7 15" id="KW-0812">Transmembrane</keyword>
<dbReference type="OrthoDB" id="9811306at2"/>
<feature type="transmembrane region" description="Helical" evidence="15">
    <location>
        <begin position="21"/>
        <end position="42"/>
    </location>
</feature>
<dbReference type="RefSeq" id="WP_009767269.1">
    <property type="nucleotide sequence ID" value="NZ_ANIN01000001.1"/>
</dbReference>
<dbReference type="InterPro" id="IPR036890">
    <property type="entry name" value="HATPase_C_sf"/>
</dbReference>
<keyword evidence="11 15" id="KW-1133">Transmembrane helix</keyword>
<evidence type="ECO:0000256" key="3">
    <source>
        <dbReference type="ARBA" id="ARBA00022475"/>
    </source>
</evidence>
<evidence type="ECO:0000256" key="8">
    <source>
        <dbReference type="ARBA" id="ARBA00022741"/>
    </source>
</evidence>